<name>A0A8S5UKR7_9CAUD</name>
<sequence>MAYQYENVKLEKGMYGQSGRSFLKVLESLDPSENYKGTALEGLDAFQRQLKRFDIHVKGAGSDMVEKFFHTSESSVLFPEFVSRVVRQGMESDILPDITATVTNFDGMDYRSIASVPTDDDKELKRVEEGAGIPTTSIRTQENLVKLHKRGRMLVASYEAIRFQRLDLFSVTLRQIGAYIARMHLKDAIDVLVNGDGNNNAATSYTIGDGGIGGTKGTLSYDALLGFWSQFDPYTMNTMLMGSDMMLAMLKLSEFQNPLTGLNFQGTGTLATPLGAKLLRTSAMPAGKIIGLDKNYALERICGSEVLVEYDKLIDRQLERAAITSISGFAKPYQEASKVLSLQ</sequence>
<dbReference type="Pfam" id="PF25209">
    <property type="entry name" value="Phage_capsid_4"/>
    <property type="match status" value="1"/>
</dbReference>
<reference evidence="1" key="1">
    <citation type="journal article" date="2021" name="Proc. Natl. Acad. Sci. U.S.A.">
        <title>A Catalog of Tens of Thousands of Viruses from Human Metagenomes Reveals Hidden Associations with Chronic Diseases.</title>
        <authorList>
            <person name="Tisza M.J."/>
            <person name="Buck C.B."/>
        </authorList>
    </citation>
    <scope>NUCLEOTIDE SEQUENCE</scope>
    <source>
        <strain evidence="1">Ctjdk2</strain>
    </source>
</reference>
<protein>
    <submittedName>
        <fullName evidence="1">Major capsid protein</fullName>
    </submittedName>
</protein>
<proteinExistence type="predicted"/>
<dbReference type="EMBL" id="BK016103">
    <property type="protein sequence ID" value="DAF95097.1"/>
    <property type="molecule type" value="Genomic_DNA"/>
</dbReference>
<organism evidence="1">
    <name type="scientific">Siphoviridae sp. ctjdk2</name>
    <dbReference type="NCBI Taxonomy" id="2825635"/>
    <lineage>
        <taxon>Viruses</taxon>
        <taxon>Duplodnaviria</taxon>
        <taxon>Heunggongvirae</taxon>
        <taxon>Uroviricota</taxon>
        <taxon>Caudoviricetes</taxon>
    </lineage>
</organism>
<evidence type="ECO:0000313" key="1">
    <source>
        <dbReference type="EMBL" id="DAF95097.1"/>
    </source>
</evidence>
<dbReference type="SUPFAM" id="SSF56563">
    <property type="entry name" value="Major capsid protein gp5"/>
    <property type="match status" value="1"/>
</dbReference>
<accession>A0A8S5UKR7</accession>